<dbReference type="Proteomes" id="UP000663992">
    <property type="component" value="Unassembled WGS sequence"/>
</dbReference>
<evidence type="ECO:0000313" key="3">
    <source>
        <dbReference type="EMBL" id="MBN7821564.1"/>
    </source>
</evidence>
<keyword evidence="4" id="KW-1185">Reference proteome</keyword>
<dbReference type="PANTHER" id="PTHR30437:SF5">
    <property type="entry name" value="REGULATOR OF NUCLEOSIDE DIPHOSPHATE KINASE"/>
    <property type="match status" value="1"/>
</dbReference>
<dbReference type="InterPro" id="IPR001437">
    <property type="entry name" value="Tscrpt_elong_fac_GreA/B_C"/>
</dbReference>
<dbReference type="EMBL" id="JAFKCS010000020">
    <property type="protein sequence ID" value="MBN7821564.1"/>
    <property type="molecule type" value="Genomic_DNA"/>
</dbReference>
<comment type="caution">
    <text evidence="3">The sequence shown here is derived from an EMBL/GenBank/DDBJ whole genome shotgun (WGS) entry which is preliminary data.</text>
</comment>
<dbReference type="Gene3D" id="3.10.50.30">
    <property type="entry name" value="Transcription elongation factor, GreA/GreB, C-terminal domain"/>
    <property type="match status" value="1"/>
</dbReference>
<keyword evidence="3" id="KW-0418">Kinase</keyword>
<evidence type="ECO:0000259" key="2">
    <source>
        <dbReference type="Pfam" id="PF14760"/>
    </source>
</evidence>
<gene>
    <name evidence="3" type="primary">rnk</name>
    <name evidence="3" type="ORF">J0A65_16965</name>
</gene>
<keyword evidence="3" id="KW-0808">Transferase</keyword>
<dbReference type="PANTHER" id="PTHR30437">
    <property type="entry name" value="TRANSCRIPTION ELONGATION FACTOR GREA"/>
    <property type="match status" value="1"/>
</dbReference>
<dbReference type="GO" id="GO:0016301">
    <property type="term" value="F:kinase activity"/>
    <property type="evidence" value="ECO:0007669"/>
    <property type="project" value="UniProtKB-KW"/>
</dbReference>
<dbReference type="SUPFAM" id="SSF54534">
    <property type="entry name" value="FKBP-like"/>
    <property type="match status" value="1"/>
</dbReference>
<dbReference type="RefSeq" id="WP_206595512.1">
    <property type="nucleotide sequence ID" value="NZ_JAFKCS010000020.1"/>
</dbReference>
<dbReference type="NCBIfam" id="NF004396">
    <property type="entry name" value="PRK05753.1"/>
    <property type="match status" value="1"/>
</dbReference>
<dbReference type="InterPro" id="IPR036953">
    <property type="entry name" value="GreA/GreB_C_sf"/>
</dbReference>
<accession>A0ABS3CYF5</accession>
<dbReference type="InterPro" id="IPR023459">
    <property type="entry name" value="Tscrpt_elong_fac_GreA/B_fam"/>
</dbReference>
<reference evidence="3 4" key="1">
    <citation type="submission" date="2021-03" db="EMBL/GenBank/DDBJ databases">
        <title>novel species isolated from a fishpond in China.</title>
        <authorList>
            <person name="Lu H."/>
            <person name="Cai Z."/>
        </authorList>
    </citation>
    <scope>NUCLEOTIDE SEQUENCE [LARGE SCALE GENOMIC DNA]</scope>
    <source>
        <strain evidence="3 4">Y57</strain>
    </source>
</reference>
<organism evidence="3 4">
    <name type="scientific">Bowmanella yangjiangensis</name>
    <dbReference type="NCBI Taxonomy" id="2811230"/>
    <lineage>
        <taxon>Bacteria</taxon>
        <taxon>Pseudomonadati</taxon>
        <taxon>Pseudomonadota</taxon>
        <taxon>Gammaproteobacteria</taxon>
        <taxon>Alteromonadales</taxon>
        <taxon>Alteromonadaceae</taxon>
        <taxon>Bowmanella</taxon>
    </lineage>
</organism>
<evidence type="ECO:0000259" key="1">
    <source>
        <dbReference type="Pfam" id="PF01272"/>
    </source>
</evidence>
<feature type="domain" description="Transcription elongation factor GreA/GreB C-terminal" evidence="1">
    <location>
        <begin position="54"/>
        <end position="126"/>
    </location>
</feature>
<proteinExistence type="predicted"/>
<dbReference type="Gene3D" id="1.10.286.20">
    <property type="match status" value="1"/>
</dbReference>
<protein>
    <submittedName>
        <fullName evidence="3">Nucleoside diphosphate kinase regulator</fullName>
    </submittedName>
</protein>
<dbReference type="Pfam" id="PF01272">
    <property type="entry name" value="GreA_GreB"/>
    <property type="match status" value="1"/>
</dbReference>
<name>A0ABS3CYF5_9ALTE</name>
<evidence type="ECO:0000313" key="4">
    <source>
        <dbReference type="Proteomes" id="UP000663992"/>
    </source>
</evidence>
<dbReference type="InterPro" id="IPR029462">
    <property type="entry name" value="Rnk_N"/>
</dbReference>
<feature type="domain" description="Regulator of nucleoside diphosphate kinase N-terminal" evidence="2">
    <location>
        <begin position="5"/>
        <end position="43"/>
    </location>
</feature>
<sequence>MTTQPRIIVSNQDADRLEALLDSLSDKDFPGKEVLLHELDRAENMDNRDIPPCVVTMNSTVRFKVVSSGESFCKTLVYPKDMDSSGDKVSILAPIGSAMLGLSEGDEIQWPAPGGKAVTVHIDEVIYQPERSGDFHR</sequence>
<dbReference type="Pfam" id="PF14760">
    <property type="entry name" value="Rnk_N"/>
    <property type="match status" value="1"/>
</dbReference>